<gene>
    <name evidence="1" type="ORF">V1286_000545</name>
</gene>
<protein>
    <submittedName>
        <fullName evidence="1">Uncharacterized protein</fullName>
    </submittedName>
</protein>
<reference evidence="1 2" key="1">
    <citation type="submission" date="2024-02" db="EMBL/GenBank/DDBJ databases">
        <title>Adaptive strategies in a cosmopolitan and abundant soil bacterium.</title>
        <authorList>
            <person name="Carini P."/>
        </authorList>
    </citation>
    <scope>NUCLEOTIDE SEQUENCE [LARGE SCALE GENOMIC DNA]</scope>
    <source>
        <strain evidence="1 2">AZCC 1608</strain>
    </source>
</reference>
<organism evidence="1 2">
    <name type="scientific">Bradyrhizobium algeriense</name>
    <dbReference type="NCBI Taxonomy" id="634784"/>
    <lineage>
        <taxon>Bacteria</taxon>
        <taxon>Pseudomonadati</taxon>
        <taxon>Pseudomonadota</taxon>
        <taxon>Alphaproteobacteria</taxon>
        <taxon>Hyphomicrobiales</taxon>
        <taxon>Nitrobacteraceae</taxon>
        <taxon>Bradyrhizobium</taxon>
    </lineage>
</organism>
<name>A0ABU8B3A0_9BRAD</name>
<evidence type="ECO:0000313" key="1">
    <source>
        <dbReference type="EMBL" id="MEH2553016.1"/>
    </source>
</evidence>
<dbReference type="EMBL" id="JAZHRV010000001">
    <property type="protein sequence ID" value="MEH2553016.1"/>
    <property type="molecule type" value="Genomic_DNA"/>
</dbReference>
<comment type="caution">
    <text evidence="1">The sequence shown here is derived from an EMBL/GenBank/DDBJ whole genome shotgun (WGS) entry which is preliminary data.</text>
</comment>
<dbReference type="Proteomes" id="UP001364224">
    <property type="component" value="Unassembled WGS sequence"/>
</dbReference>
<sequence length="47" mass="5161">MAKSFPDSRIMAGLGRLGSETTRTTPRVNAATWRPTQGHSLGLDYRV</sequence>
<keyword evidence="2" id="KW-1185">Reference proteome</keyword>
<accession>A0ABU8B3A0</accession>
<evidence type="ECO:0000313" key="2">
    <source>
        <dbReference type="Proteomes" id="UP001364224"/>
    </source>
</evidence>
<proteinExistence type="predicted"/>